<accession>A0AAV4SK04</accession>
<comment type="caution">
    <text evidence="1">The sequence shown here is derived from an EMBL/GenBank/DDBJ whole genome shotgun (WGS) entry which is preliminary data.</text>
</comment>
<organism evidence="1 2">
    <name type="scientific">Caerostris extrusa</name>
    <name type="common">Bark spider</name>
    <name type="synonym">Caerostris bankana</name>
    <dbReference type="NCBI Taxonomy" id="172846"/>
    <lineage>
        <taxon>Eukaryota</taxon>
        <taxon>Metazoa</taxon>
        <taxon>Ecdysozoa</taxon>
        <taxon>Arthropoda</taxon>
        <taxon>Chelicerata</taxon>
        <taxon>Arachnida</taxon>
        <taxon>Araneae</taxon>
        <taxon>Araneomorphae</taxon>
        <taxon>Entelegynae</taxon>
        <taxon>Araneoidea</taxon>
        <taxon>Araneidae</taxon>
        <taxon>Caerostris</taxon>
    </lineage>
</organism>
<evidence type="ECO:0000313" key="2">
    <source>
        <dbReference type="Proteomes" id="UP001054945"/>
    </source>
</evidence>
<dbReference type="EMBL" id="BPLR01009602">
    <property type="protein sequence ID" value="GIY33176.1"/>
    <property type="molecule type" value="Genomic_DNA"/>
</dbReference>
<sequence>MKCTPVLIKAHDPVAFVLLNRDLLSSISYFRRPFIGLHSYANGLNRCQASALYGCMPPMGEAKWRRKVLAHSFERTEFFLNITHIYLEIRRSDIDLWIYKYRNIFSILKVSRLSLTKLVFKH</sequence>
<name>A0AAV4SK04_CAEEX</name>
<proteinExistence type="predicted"/>
<gene>
    <name evidence="1" type="ORF">CEXT_24221</name>
</gene>
<dbReference type="Proteomes" id="UP001054945">
    <property type="component" value="Unassembled WGS sequence"/>
</dbReference>
<protein>
    <submittedName>
        <fullName evidence="1">Uncharacterized protein</fullName>
    </submittedName>
</protein>
<dbReference type="AlphaFoldDB" id="A0AAV4SK04"/>
<reference evidence="1 2" key="1">
    <citation type="submission" date="2021-06" db="EMBL/GenBank/DDBJ databases">
        <title>Caerostris extrusa draft genome.</title>
        <authorList>
            <person name="Kono N."/>
            <person name="Arakawa K."/>
        </authorList>
    </citation>
    <scope>NUCLEOTIDE SEQUENCE [LARGE SCALE GENOMIC DNA]</scope>
</reference>
<evidence type="ECO:0000313" key="1">
    <source>
        <dbReference type="EMBL" id="GIY33176.1"/>
    </source>
</evidence>
<keyword evidence="2" id="KW-1185">Reference proteome</keyword>